<dbReference type="Gene3D" id="3.40.1800.10">
    <property type="entry name" value="His-Me finger endonucleases"/>
    <property type="match status" value="1"/>
</dbReference>
<dbReference type="EMBL" id="LAZR01000873">
    <property type="protein sequence ID" value="KKN55757.1"/>
    <property type="molecule type" value="Genomic_DNA"/>
</dbReference>
<dbReference type="InterPro" id="IPR038563">
    <property type="entry name" value="Endonuclease_7_sf"/>
</dbReference>
<accession>A0A0F9S0J0</accession>
<organism evidence="1">
    <name type="scientific">marine sediment metagenome</name>
    <dbReference type="NCBI Taxonomy" id="412755"/>
    <lineage>
        <taxon>unclassified sequences</taxon>
        <taxon>metagenomes</taxon>
        <taxon>ecological metagenomes</taxon>
    </lineage>
</organism>
<proteinExistence type="predicted"/>
<evidence type="ECO:0000313" key="1">
    <source>
        <dbReference type="EMBL" id="KKN55757.1"/>
    </source>
</evidence>
<comment type="caution">
    <text evidence="1">The sequence shown here is derived from an EMBL/GenBank/DDBJ whole genome shotgun (WGS) entry which is preliminary data.</text>
</comment>
<name>A0A0F9S0J0_9ZZZZ</name>
<sequence>MISTWTGIKKSYFHDSDGIVHRRRNCSIDDCGHLRQLLKRYHSDGSVYYWEHSVCGRHRTDGSACICSSPTRQQEYHWRSYGIHLATKEYEQLFEFQNGNCAICEVSQSVLPHKLCVDHDHKTGVIRGLICKPCNAMIAWFDKVSSLDLIREYLGTDVFNKYENKIHETPKFTILRSKKL</sequence>
<gene>
    <name evidence="1" type="ORF">LCGC14_0579060</name>
</gene>
<evidence type="ECO:0008006" key="2">
    <source>
        <dbReference type="Google" id="ProtNLM"/>
    </source>
</evidence>
<reference evidence="1" key="1">
    <citation type="journal article" date="2015" name="Nature">
        <title>Complex archaea that bridge the gap between prokaryotes and eukaryotes.</title>
        <authorList>
            <person name="Spang A."/>
            <person name="Saw J.H."/>
            <person name="Jorgensen S.L."/>
            <person name="Zaremba-Niedzwiedzka K."/>
            <person name="Martijn J."/>
            <person name="Lind A.E."/>
            <person name="van Eijk R."/>
            <person name="Schleper C."/>
            <person name="Guy L."/>
            <person name="Ettema T.J."/>
        </authorList>
    </citation>
    <scope>NUCLEOTIDE SEQUENCE</scope>
</reference>
<dbReference type="InterPro" id="IPR004211">
    <property type="entry name" value="Endonuclease_7"/>
</dbReference>
<dbReference type="SUPFAM" id="SSF54060">
    <property type="entry name" value="His-Me finger endonucleases"/>
    <property type="match status" value="1"/>
</dbReference>
<protein>
    <recommendedName>
        <fullName evidence="2">Recombination endonuclease VII</fullName>
    </recommendedName>
</protein>
<dbReference type="Pfam" id="PF02945">
    <property type="entry name" value="Endonuclease_7"/>
    <property type="match status" value="1"/>
</dbReference>
<dbReference type="AlphaFoldDB" id="A0A0F9S0J0"/>
<dbReference type="InterPro" id="IPR044925">
    <property type="entry name" value="His-Me_finger_sf"/>
</dbReference>